<dbReference type="GO" id="GO:0016757">
    <property type="term" value="F:glycosyltransferase activity"/>
    <property type="evidence" value="ECO:0007669"/>
    <property type="project" value="UniProtKB-KW"/>
</dbReference>
<dbReference type="Proteomes" id="UP000463857">
    <property type="component" value="Chromosome"/>
</dbReference>
<evidence type="ECO:0000256" key="1">
    <source>
        <dbReference type="ARBA" id="ARBA00022676"/>
    </source>
</evidence>
<dbReference type="KEGG" id="eke:EK0264_15435"/>
<proteinExistence type="predicted"/>
<dbReference type="InParanoid" id="A0A7L4YTR5"/>
<dbReference type="PANTHER" id="PTHR46401:SF2">
    <property type="entry name" value="GLYCOSYLTRANSFERASE WBBK-RELATED"/>
    <property type="match status" value="1"/>
</dbReference>
<evidence type="ECO:0000313" key="5">
    <source>
        <dbReference type="EMBL" id="QHC02480.1"/>
    </source>
</evidence>
<gene>
    <name evidence="5" type="ORF">EK0264_15435</name>
</gene>
<evidence type="ECO:0000256" key="2">
    <source>
        <dbReference type="ARBA" id="ARBA00022679"/>
    </source>
</evidence>
<sequence length="371" mass="40252">MFDATAVPADRRGVGRYVDSLLPELDRAGTPLHIACRVEDVEHYAALCPGAQVLAAPRAIARRPVRMVWEQTGFPALIARQDVDVVHSPHYTRPVLSRKPSVVTLHDATFFSHPEVHERSKRLLFGAWSKASLRLADACIVPSAATRDELVKYAGAKPDRVDVVHLGVDTSVFHEPDADSVRRVRDRLGIGDRRYIAFLGTIEPRKNLPQLVRAMALLAERRADVPVLVLAGGSGWDTTVDDAIAAAPGVDVRKPGFLPLDELAAYLGDAELVAYPSLGEGFGLPVIEAMACGSAVLTTPFLSLPEVGGDVAAYSQPDAASIAAAVEELLDDPVRRADMARRGVQRARQFSWEAAAAAHQRIYRQVARTRT</sequence>
<protein>
    <submittedName>
        <fullName evidence="5">Glycosyltransferase</fullName>
    </submittedName>
</protein>
<keyword evidence="6" id="KW-1185">Reference proteome</keyword>
<evidence type="ECO:0000259" key="3">
    <source>
        <dbReference type="Pfam" id="PF00534"/>
    </source>
</evidence>
<reference evidence="5 6" key="1">
    <citation type="journal article" date="2018" name="Int. J. Syst. Evol. Microbiol.">
        <title>Epidermidibacterium keratini gen. nov., sp. nov., a member of the family Sporichthyaceae, isolated from keratin epidermis.</title>
        <authorList>
            <person name="Lee D.G."/>
            <person name="Trujillo M.E."/>
            <person name="Kang S."/>
            <person name="Nam J.J."/>
            <person name="Kim Y.J."/>
        </authorList>
    </citation>
    <scope>NUCLEOTIDE SEQUENCE [LARGE SCALE GENOMIC DNA]</scope>
    <source>
        <strain evidence="5 6">EPI-7</strain>
    </source>
</reference>
<dbReference type="PANTHER" id="PTHR46401">
    <property type="entry name" value="GLYCOSYLTRANSFERASE WBBK-RELATED"/>
    <property type="match status" value="1"/>
</dbReference>
<keyword evidence="2 5" id="KW-0808">Transferase</keyword>
<keyword evidence="1" id="KW-0328">Glycosyltransferase</keyword>
<accession>A0A7L4YTR5</accession>
<dbReference type="InterPro" id="IPR028098">
    <property type="entry name" value="Glyco_trans_4-like_N"/>
</dbReference>
<dbReference type="OrthoDB" id="9801609at2"/>
<dbReference type="Gene3D" id="3.40.50.2000">
    <property type="entry name" value="Glycogen Phosphorylase B"/>
    <property type="match status" value="2"/>
</dbReference>
<dbReference type="EMBL" id="CP047156">
    <property type="protein sequence ID" value="QHC02480.1"/>
    <property type="molecule type" value="Genomic_DNA"/>
</dbReference>
<feature type="domain" description="Glycosyltransferase subfamily 4-like N-terminal" evidence="4">
    <location>
        <begin position="13"/>
        <end position="171"/>
    </location>
</feature>
<name>A0A7L4YTR5_9ACTN</name>
<dbReference type="AlphaFoldDB" id="A0A7L4YTR5"/>
<dbReference type="GO" id="GO:0009103">
    <property type="term" value="P:lipopolysaccharide biosynthetic process"/>
    <property type="evidence" value="ECO:0007669"/>
    <property type="project" value="TreeGrafter"/>
</dbReference>
<evidence type="ECO:0000313" key="6">
    <source>
        <dbReference type="Proteomes" id="UP000463857"/>
    </source>
</evidence>
<organism evidence="5 6">
    <name type="scientific">Epidermidibacterium keratini</name>
    <dbReference type="NCBI Taxonomy" id="1891644"/>
    <lineage>
        <taxon>Bacteria</taxon>
        <taxon>Bacillati</taxon>
        <taxon>Actinomycetota</taxon>
        <taxon>Actinomycetes</taxon>
        <taxon>Sporichthyales</taxon>
        <taxon>Sporichthyaceae</taxon>
        <taxon>Epidermidibacterium</taxon>
    </lineage>
</organism>
<dbReference type="CDD" id="cd03809">
    <property type="entry name" value="GT4_MtfB-like"/>
    <property type="match status" value="1"/>
</dbReference>
<dbReference type="Pfam" id="PF00534">
    <property type="entry name" value="Glycos_transf_1"/>
    <property type="match status" value="1"/>
</dbReference>
<dbReference type="Pfam" id="PF13439">
    <property type="entry name" value="Glyco_transf_4"/>
    <property type="match status" value="1"/>
</dbReference>
<dbReference type="SUPFAM" id="SSF53756">
    <property type="entry name" value="UDP-Glycosyltransferase/glycogen phosphorylase"/>
    <property type="match status" value="1"/>
</dbReference>
<dbReference type="InterPro" id="IPR001296">
    <property type="entry name" value="Glyco_trans_1"/>
</dbReference>
<evidence type="ECO:0000259" key="4">
    <source>
        <dbReference type="Pfam" id="PF13439"/>
    </source>
</evidence>
<feature type="domain" description="Glycosyl transferase family 1" evidence="3">
    <location>
        <begin position="185"/>
        <end position="343"/>
    </location>
</feature>